<dbReference type="NCBIfam" id="TIGR00287">
    <property type="entry name" value="cas1"/>
    <property type="match status" value="1"/>
</dbReference>
<dbReference type="OrthoDB" id="9803119at2"/>
<dbReference type="Gene3D" id="1.20.120.920">
    <property type="entry name" value="CRISPR-associated endonuclease Cas1, C-terminal domain"/>
    <property type="match status" value="1"/>
</dbReference>
<name>A0A2W7QKY2_9RHOB</name>
<evidence type="ECO:0000313" key="12">
    <source>
        <dbReference type="Proteomes" id="UP000249364"/>
    </source>
</evidence>
<evidence type="ECO:0000256" key="4">
    <source>
        <dbReference type="ARBA" id="ARBA00022801"/>
    </source>
</evidence>
<evidence type="ECO:0000256" key="9">
    <source>
        <dbReference type="ARBA" id="ARBA00038592"/>
    </source>
</evidence>
<dbReference type="InterPro" id="IPR050646">
    <property type="entry name" value="Cas1"/>
</dbReference>
<keyword evidence="7 10" id="KW-0238">DNA-binding</keyword>
<dbReference type="Proteomes" id="UP000249364">
    <property type="component" value="Unassembled WGS sequence"/>
</dbReference>
<keyword evidence="1 10" id="KW-0540">Nuclease</keyword>
<keyword evidence="2 10" id="KW-0479">Metal-binding</keyword>
<dbReference type="PANTHER" id="PTHR34353">
    <property type="entry name" value="CRISPR-ASSOCIATED ENDONUCLEASE CAS1 1"/>
    <property type="match status" value="1"/>
</dbReference>
<protein>
    <recommendedName>
        <fullName evidence="10">CRISPR-associated endonuclease Cas1</fullName>
        <ecNumber evidence="10">3.1.-.-</ecNumber>
    </recommendedName>
</protein>
<dbReference type="InterPro" id="IPR042206">
    <property type="entry name" value="CRISPR-assoc_Cas1_C"/>
</dbReference>
<comment type="caution">
    <text evidence="11">The sequence shown here is derived from an EMBL/GenBank/DDBJ whole genome shotgun (WGS) entry which is preliminary data.</text>
</comment>
<feature type="binding site" evidence="10">
    <location>
        <position position="243"/>
    </location>
    <ligand>
        <name>Mn(2+)</name>
        <dbReference type="ChEBI" id="CHEBI:29035"/>
    </ligand>
</feature>
<keyword evidence="6 10" id="KW-0051">Antiviral defense</keyword>
<evidence type="ECO:0000256" key="6">
    <source>
        <dbReference type="ARBA" id="ARBA00023118"/>
    </source>
</evidence>
<dbReference type="Pfam" id="PF01867">
    <property type="entry name" value="Cas_Cas1"/>
    <property type="match status" value="1"/>
</dbReference>
<dbReference type="RefSeq" id="WP_071469724.1">
    <property type="nucleotide sequence ID" value="NZ_MEHT01000017.1"/>
</dbReference>
<evidence type="ECO:0000256" key="5">
    <source>
        <dbReference type="ARBA" id="ARBA00022842"/>
    </source>
</evidence>
<comment type="cofactor">
    <cofactor evidence="10">
        <name>Mg(2+)</name>
        <dbReference type="ChEBI" id="CHEBI:18420"/>
    </cofactor>
    <cofactor evidence="10">
        <name>Mn(2+)</name>
        <dbReference type="ChEBI" id="CHEBI:29035"/>
    </cofactor>
</comment>
<dbReference type="GO" id="GO:0004520">
    <property type="term" value="F:DNA endonuclease activity"/>
    <property type="evidence" value="ECO:0007669"/>
    <property type="project" value="InterPro"/>
</dbReference>
<keyword evidence="3 10" id="KW-0255">Endonuclease</keyword>
<keyword evidence="5 10" id="KW-0460">Magnesium</keyword>
<dbReference type="EC" id="3.1.-.-" evidence="10"/>
<dbReference type="STRING" id="121821.GCA_001870675_00924"/>
<dbReference type="InterPro" id="IPR019856">
    <property type="entry name" value="CRISPR-assoc_Cas1_DVULG"/>
</dbReference>
<organism evidence="11 12">
    <name type="scientific">Roseinatronobacter thiooxidans</name>
    <dbReference type="NCBI Taxonomy" id="121821"/>
    <lineage>
        <taxon>Bacteria</taxon>
        <taxon>Pseudomonadati</taxon>
        <taxon>Pseudomonadota</taxon>
        <taxon>Alphaproteobacteria</taxon>
        <taxon>Rhodobacterales</taxon>
        <taxon>Paracoccaceae</taxon>
        <taxon>Roseinatronobacter</taxon>
    </lineage>
</organism>
<dbReference type="GO" id="GO:0043571">
    <property type="term" value="P:maintenance of CRISPR repeat elements"/>
    <property type="evidence" value="ECO:0007669"/>
    <property type="project" value="UniProtKB-UniRule"/>
</dbReference>
<evidence type="ECO:0000256" key="2">
    <source>
        <dbReference type="ARBA" id="ARBA00022723"/>
    </source>
</evidence>
<accession>A0A2W7QKY2</accession>
<keyword evidence="4 10" id="KW-0378">Hydrolase</keyword>
<evidence type="ECO:0000313" key="11">
    <source>
        <dbReference type="EMBL" id="PZX44647.1"/>
    </source>
</evidence>
<dbReference type="GO" id="GO:0016787">
    <property type="term" value="F:hydrolase activity"/>
    <property type="evidence" value="ECO:0007669"/>
    <property type="project" value="UniProtKB-KW"/>
</dbReference>
<evidence type="ECO:0000256" key="7">
    <source>
        <dbReference type="ARBA" id="ARBA00023125"/>
    </source>
</evidence>
<reference evidence="11 12" key="1">
    <citation type="submission" date="2018-06" db="EMBL/GenBank/DDBJ databases">
        <title>Genomic Encyclopedia of Archaeal and Bacterial Type Strains, Phase II (KMG-II): from individual species to whole genera.</title>
        <authorList>
            <person name="Goeker M."/>
        </authorList>
    </citation>
    <scope>NUCLEOTIDE SEQUENCE [LARGE SCALE GENOMIC DNA]</scope>
    <source>
        <strain evidence="11 12">DSM 13087</strain>
    </source>
</reference>
<comment type="similarity">
    <text evidence="10">Belongs to the CRISPR-associated endonuclease Cas1 family.</text>
</comment>
<dbReference type="EMBL" id="QKZQ01000007">
    <property type="protein sequence ID" value="PZX44647.1"/>
    <property type="molecule type" value="Genomic_DNA"/>
</dbReference>
<sequence>MKKLLNTLYITSEGAWAHKDGANVVVQLEGKERGRAPLHLLGAIICFGQVGVSPQLMHACAEAGICITYLGWSGRFLARVEGPVSGNVLLRRVQHDRTLNDPLPVARAMVAAKAANQRGVLRRAIRDYGDPDGRLDAAERRLSDVARRALDAPDGDNLRGQEGEAANAYFSVFANLIRAKDMAFNGRSRRPPRDAANALLSFLYVLLAADCRAALEAVGLDPQMGFLHRDRPGRASLALDLMEEFRAPLADRLCLSLINRRQLGPRSFEYQETGGVVLSDEARKTVLTAWQERKRSPIEHVFLKEKLPFGLFPYVQAQLLARHLRGDLDGYPAFIWR</sequence>
<comment type="function">
    <text evidence="10">CRISPR (clustered regularly interspaced short palindromic repeat), is an adaptive immune system that provides protection against mobile genetic elements (viruses, transposable elements and conjugative plasmids). CRISPR clusters contain spacers, sequences complementary to antecedent mobile elements, and target invading nucleic acids. CRISPR clusters are transcribed and processed into CRISPR RNA (crRNA). Acts as a dsDNA endonuclease. Involved in the integration of spacer DNA into the CRISPR cassette.</text>
</comment>
<keyword evidence="8 10" id="KW-0464">Manganese</keyword>
<dbReference type="HAMAP" id="MF_01470">
    <property type="entry name" value="Cas1"/>
    <property type="match status" value="1"/>
</dbReference>
<dbReference type="GO" id="GO:0051607">
    <property type="term" value="P:defense response to virus"/>
    <property type="evidence" value="ECO:0007669"/>
    <property type="project" value="UniProtKB-UniRule"/>
</dbReference>
<gene>
    <name evidence="10" type="primary">cas1</name>
    <name evidence="11" type="ORF">LY56_01897</name>
</gene>
<proteinExistence type="inferred from homology"/>
<dbReference type="AlphaFoldDB" id="A0A2W7QKY2"/>
<dbReference type="InterPro" id="IPR002729">
    <property type="entry name" value="CRISPR-assoc_Cas1"/>
</dbReference>
<dbReference type="GO" id="GO:0046872">
    <property type="term" value="F:metal ion binding"/>
    <property type="evidence" value="ECO:0007669"/>
    <property type="project" value="UniProtKB-UniRule"/>
</dbReference>
<dbReference type="InterPro" id="IPR042211">
    <property type="entry name" value="CRISPR-assoc_Cas1_N"/>
</dbReference>
<dbReference type="GO" id="GO:0003677">
    <property type="term" value="F:DNA binding"/>
    <property type="evidence" value="ECO:0007669"/>
    <property type="project" value="UniProtKB-KW"/>
</dbReference>
<evidence type="ECO:0000256" key="3">
    <source>
        <dbReference type="ARBA" id="ARBA00022759"/>
    </source>
</evidence>
<dbReference type="NCBIfam" id="TIGR03640">
    <property type="entry name" value="cas1_DVULG"/>
    <property type="match status" value="1"/>
</dbReference>
<feature type="binding site" evidence="10">
    <location>
        <position position="162"/>
    </location>
    <ligand>
        <name>Mn(2+)</name>
        <dbReference type="ChEBI" id="CHEBI:29035"/>
    </ligand>
</feature>
<keyword evidence="12" id="KW-1185">Reference proteome</keyword>
<dbReference type="PANTHER" id="PTHR34353:SF2">
    <property type="entry name" value="CRISPR-ASSOCIATED ENDONUCLEASE CAS1 1"/>
    <property type="match status" value="1"/>
</dbReference>
<comment type="subunit">
    <text evidence="9 10">Homodimer, forms a heterotetramer with a Cas2 homodimer.</text>
</comment>
<dbReference type="Gene3D" id="3.100.10.20">
    <property type="entry name" value="CRISPR-associated endonuclease Cas1, N-terminal domain"/>
    <property type="match status" value="1"/>
</dbReference>
<evidence type="ECO:0000256" key="1">
    <source>
        <dbReference type="ARBA" id="ARBA00022722"/>
    </source>
</evidence>
<feature type="binding site" evidence="10">
    <location>
        <position position="228"/>
    </location>
    <ligand>
        <name>Mn(2+)</name>
        <dbReference type="ChEBI" id="CHEBI:29035"/>
    </ligand>
</feature>
<evidence type="ECO:0000256" key="8">
    <source>
        <dbReference type="ARBA" id="ARBA00023211"/>
    </source>
</evidence>
<evidence type="ECO:0000256" key="10">
    <source>
        <dbReference type="HAMAP-Rule" id="MF_01470"/>
    </source>
</evidence>